<dbReference type="OrthoDB" id="3745536at2759"/>
<dbReference type="Proteomes" id="UP000800038">
    <property type="component" value="Unassembled WGS sequence"/>
</dbReference>
<sequence length="128" mass="13109">MQFTTVLALLVAAVGINAAPTEMSKRVETIPLAFFSGPGCNSGPGVTTIYIPTDGSCFGTSPIFSGNTDSCLIDDTILKSLPAGCSIKLYQDNLCQSSVVIPVPVTGRCGTFGPGKPIFGARTVGTCS</sequence>
<accession>A0A6A5SFY4</accession>
<reference evidence="2" key="1">
    <citation type="journal article" date="2020" name="Stud. Mycol.">
        <title>101 Dothideomycetes genomes: a test case for predicting lifestyles and emergence of pathogens.</title>
        <authorList>
            <person name="Haridas S."/>
            <person name="Albert R."/>
            <person name="Binder M."/>
            <person name="Bloem J."/>
            <person name="Labutti K."/>
            <person name="Salamov A."/>
            <person name="Andreopoulos B."/>
            <person name="Baker S."/>
            <person name="Barry K."/>
            <person name="Bills G."/>
            <person name="Bluhm B."/>
            <person name="Cannon C."/>
            <person name="Castanera R."/>
            <person name="Culley D."/>
            <person name="Daum C."/>
            <person name="Ezra D."/>
            <person name="Gonzalez J."/>
            <person name="Henrissat B."/>
            <person name="Kuo A."/>
            <person name="Liang C."/>
            <person name="Lipzen A."/>
            <person name="Lutzoni F."/>
            <person name="Magnuson J."/>
            <person name="Mondo S."/>
            <person name="Nolan M."/>
            <person name="Ohm R."/>
            <person name="Pangilinan J."/>
            <person name="Park H.-J."/>
            <person name="Ramirez L."/>
            <person name="Alfaro M."/>
            <person name="Sun H."/>
            <person name="Tritt A."/>
            <person name="Yoshinaga Y."/>
            <person name="Zwiers L.-H."/>
            <person name="Turgeon B."/>
            <person name="Goodwin S."/>
            <person name="Spatafora J."/>
            <person name="Crous P."/>
            <person name="Grigoriev I."/>
        </authorList>
    </citation>
    <scope>NUCLEOTIDE SEQUENCE</scope>
    <source>
        <strain evidence="2">CBS 161.51</strain>
    </source>
</reference>
<evidence type="ECO:0000313" key="2">
    <source>
        <dbReference type="EMBL" id="KAF1938498.1"/>
    </source>
</evidence>
<name>A0A6A5SFY4_9PLEO</name>
<gene>
    <name evidence="2" type="ORF">EJ02DRAFT_457817</name>
</gene>
<feature type="chain" id="PRO_5025382634" evidence="1">
    <location>
        <begin position="19"/>
        <end position="128"/>
    </location>
</feature>
<feature type="signal peptide" evidence="1">
    <location>
        <begin position="1"/>
        <end position="18"/>
    </location>
</feature>
<keyword evidence="3" id="KW-1185">Reference proteome</keyword>
<organism evidence="2 3">
    <name type="scientific">Clathrospora elynae</name>
    <dbReference type="NCBI Taxonomy" id="706981"/>
    <lineage>
        <taxon>Eukaryota</taxon>
        <taxon>Fungi</taxon>
        <taxon>Dikarya</taxon>
        <taxon>Ascomycota</taxon>
        <taxon>Pezizomycotina</taxon>
        <taxon>Dothideomycetes</taxon>
        <taxon>Pleosporomycetidae</taxon>
        <taxon>Pleosporales</taxon>
        <taxon>Diademaceae</taxon>
        <taxon>Clathrospora</taxon>
    </lineage>
</organism>
<dbReference type="AlphaFoldDB" id="A0A6A5SFY4"/>
<proteinExistence type="predicted"/>
<keyword evidence="1" id="KW-0732">Signal</keyword>
<dbReference type="EMBL" id="ML976103">
    <property type="protein sequence ID" value="KAF1938498.1"/>
    <property type="molecule type" value="Genomic_DNA"/>
</dbReference>
<evidence type="ECO:0000256" key="1">
    <source>
        <dbReference type="SAM" id="SignalP"/>
    </source>
</evidence>
<evidence type="ECO:0000313" key="3">
    <source>
        <dbReference type="Proteomes" id="UP000800038"/>
    </source>
</evidence>
<protein>
    <submittedName>
        <fullName evidence="2">Uncharacterized protein</fullName>
    </submittedName>
</protein>